<keyword evidence="1" id="KW-0646">Protease inhibitor</keyword>
<feature type="signal peptide" evidence="2">
    <location>
        <begin position="1"/>
        <end position="21"/>
    </location>
</feature>
<dbReference type="GO" id="GO:0004867">
    <property type="term" value="F:serine-type endopeptidase inhibitor activity"/>
    <property type="evidence" value="ECO:0007669"/>
    <property type="project" value="UniProtKB-KW"/>
</dbReference>
<dbReference type="AlphaFoldDB" id="A0AAV6M8A8"/>
<name>A0AAV6M8A8_9ROSI</name>
<dbReference type="EMBL" id="JAGKQH010000016">
    <property type="protein sequence ID" value="KAG6576914.1"/>
    <property type="molecule type" value="Genomic_DNA"/>
</dbReference>
<dbReference type="SMART" id="SM00286">
    <property type="entry name" value="PTI"/>
    <property type="match status" value="1"/>
</dbReference>
<feature type="chain" id="PRO_5043417212" evidence="2">
    <location>
        <begin position="22"/>
        <end position="140"/>
    </location>
</feature>
<dbReference type="Proteomes" id="UP000685013">
    <property type="component" value="Chromosome 16"/>
</dbReference>
<evidence type="ECO:0000256" key="1">
    <source>
        <dbReference type="RuleBase" id="RU003522"/>
    </source>
</evidence>
<keyword evidence="4" id="KW-1185">Reference proteome</keyword>
<keyword evidence="1" id="KW-0722">Serine protease inhibitor</keyword>
<proteinExistence type="inferred from homology"/>
<dbReference type="PROSITE" id="PS00286">
    <property type="entry name" value="SQUASH_INHIBITOR"/>
    <property type="match status" value="1"/>
</dbReference>
<accession>A0AAV6M8A8</accession>
<reference evidence="3 4" key="1">
    <citation type="journal article" date="2021" name="Hortic Res">
        <title>The domestication of Cucurbita argyrosperma as revealed by the genome of its wild relative.</title>
        <authorList>
            <person name="Barrera-Redondo J."/>
            <person name="Sanchez-de la Vega G."/>
            <person name="Aguirre-Liguori J.A."/>
            <person name="Castellanos-Morales G."/>
            <person name="Gutierrez-Guerrero Y.T."/>
            <person name="Aguirre-Dugua X."/>
            <person name="Aguirre-Planter E."/>
            <person name="Tenaillon M.I."/>
            <person name="Lira-Saade R."/>
            <person name="Eguiarte L.E."/>
        </authorList>
    </citation>
    <scope>NUCLEOTIDE SEQUENCE [LARGE SCALE GENOMIC DNA]</scope>
    <source>
        <strain evidence="3">JBR-2021</strain>
    </source>
</reference>
<organism evidence="3 4">
    <name type="scientific">Cucurbita argyrosperma subsp. sororia</name>
    <dbReference type="NCBI Taxonomy" id="37648"/>
    <lineage>
        <taxon>Eukaryota</taxon>
        <taxon>Viridiplantae</taxon>
        <taxon>Streptophyta</taxon>
        <taxon>Embryophyta</taxon>
        <taxon>Tracheophyta</taxon>
        <taxon>Spermatophyta</taxon>
        <taxon>Magnoliopsida</taxon>
        <taxon>eudicotyledons</taxon>
        <taxon>Gunneridae</taxon>
        <taxon>Pentapetalae</taxon>
        <taxon>rosids</taxon>
        <taxon>fabids</taxon>
        <taxon>Cucurbitales</taxon>
        <taxon>Cucurbitaceae</taxon>
        <taxon>Cucurbiteae</taxon>
        <taxon>Cucurbita</taxon>
    </lineage>
</organism>
<comment type="caution">
    <text evidence="3">The sequence shown here is derived from an EMBL/GenBank/DDBJ whole genome shotgun (WGS) entry which is preliminary data.</text>
</comment>
<evidence type="ECO:0000313" key="3">
    <source>
        <dbReference type="EMBL" id="KAG6576914.1"/>
    </source>
</evidence>
<evidence type="ECO:0000256" key="2">
    <source>
        <dbReference type="SAM" id="SignalP"/>
    </source>
</evidence>
<keyword evidence="2" id="KW-0732">Signal</keyword>
<sequence>MEWKRGALVAMVGLLLIAAFAESTAVDAAVDEVIQLVSDGGNDFPRKMMKGAEECPRQLVRCKKDSDCHRACKCMPYHFCGKKERERMEWKRAGLAAMVGMLLMAAFTESGDVEVEVDEMIELVSDRGVNDLDEASSKMP</sequence>
<evidence type="ECO:0000313" key="4">
    <source>
        <dbReference type="Proteomes" id="UP000685013"/>
    </source>
</evidence>
<protein>
    <submittedName>
        <fullName evidence="3">Uncharacterized protein</fullName>
    </submittedName>
</protein>
<dbReference type="InterPro" id="IPR000737">
    <property type="entry name" value="Prot_inh_squash"/>
</dbReference>
<dbReference type="CDD" id="cd00150">
    <property type="entry name" value="PlantTI"/>
    <property type="match status" value="1"/>
</dbReference>
<comment type="similarity">
    <text evidence="1">Belongs to the protease inhibitor I7 (squash-type serine protease inhibitor) family.</text>
</comment>
<gene>
    <name evidence="3" type="ORF">SDJN03_24488</name>
</gene>
<feature type="non-terminal residue" evidence="3">
    <location>
        <position position="1"/>
    </location>
</feature>
<dbReference type="Pfam" id="PF00299">
    <property type="entry name" value="Squash"/>
    <property type="match status" value="1"/>
</dbReference>